<feature type="domain" description="ABC3 transporter permease C-terminal" evidence="7">
    <location>
        <begin position="63"/>
        <end position="179"/>
    </location>
</feature>
<feature type="transmembrane region" description="Helical" evidence="6">
    <location>
        <begin position="20"/>
        <end position="39"/>
    </location>
</feature>
<keyword evidence="2 6" id="KW-1003">Cell membrane</keyword>
<dbReference type="OrthoDB" id="1705903at2"/>
<evidence type="ECO:0000313" key="8">
    <source>
        <dbReference type="EMBL" id="EKU27986.1"/>
    </source>
</evidence>
<gene>
    <name evidence="8" type="ORF">C683_0029</name>
</gene>
<proteinExistence type="inferred from homology"/>
<feature type="transmembrane region" description="Helical" evidence="6">
    <location>
        <begin position="242"/>
        <end position="265"/>
    </location>
</feature>
<feature type="transmembrane region" description="Helical" evidence="6">
    <location>
        <begin position="642"/>
        <end position="662"/>
    </location>
</feature>
<dbReference type="InterPro" id="IPR003838">
    <property type="entry name" value="ABC3_permease_C"/>
</dbReference>
<comment type="similarity">
    <text evidence="6">Belongs to the ABC-4 integral membrane protein family.</text>
</comment>
<keyword evidence="4 6" id="KW-1133">Transmembrane helix</keyword>
<feature type="domain" description="ABC3 transporter permease C-terminal" evidence="7">
    <location>
        <begin position="556"/>
        <end position="667"/>
    </location>
</feature>
<dbReference type="Pfam" id="PF02687">
    <property type="entry name" value="FtsX"/>
    <property type="match status" value="2"/>
</dbReference>
<feature type="transmembrane region" description="Helical" evidence="6">
    <location>
        <begin position="602"/>
        <end position="622"/>
    </location>
</feature>
<feature type="transmembrane region" description="Helical" evidence="6">
    <location>
        <begin position="59"/>
        <end position="79"/>
    </location>
</feature>
<evidence type="ECO:0000313" key="9">
    <source>
        <dbReference type="Proteomes" id="UP000016057"/>
    </source>
</evidence>
<keyword evidence="9" id="KW-1185">Reference proteome</keyword>
<comment type="subcellular location">
    <subcellularLocation>
        <location evidence="1 6">Cell membrane</location>
        <topology evidence="1 6">Multi-pass membrane protein</topology>
    </subcellularLocation>
</comment>
<evidence type="ECO:0000256" key="6">
    <source>
        <dbReference type="PIRNR" id="PIRNR018968"/>
    </source>
</evidence>
<name>K8ZQZ0_9ENTE</name>
<dbReference type="PIRSF" id="PIRSF018968">
    <property type="entry name" value="ABC_permease_BceB"/>
    <property type="match status" value="1"/>
</dbReference>
<dbReference type="PANTHER" id="PTHR46795">
    <property type="entry name" value="ABC TRANSPORTER PERMEASE-RELATED-RELATED"/>
    <property type="match status" value="1"/>
</dbReference>
<keyword evidence="6" id="KW-0813">Transport</keyword>
<dbReference type="RefSeq" id="WP_009488058.1">
    <property type="nucleotide sequence ID" value="NZ_AMYT01000002.1"/>
</dbReference>
<feature type="transmembrane region" description="Helical" evidence="6">
    <location>
        <begin position="109"/>
        <end position="135"/>
    </location>
</feature>
<feature type="transmembrane region" description="Helical" evidence="6">
    <location>
        <begin position="551"/>
        <end position="572"/>
    </location>
</feature>
<dbReference type="STRING" id="1234409.C683_0029"/>
<evidence type="ECO:0000259" key="7">
    <source>
        <dbReference type="Pfam" id="PF02687"/>
    </source>
</evidence>
<accession>K8ZQZ0</accession>
<comment type="caution">
    <text evidence="8">The sequence shown here is derived from an EMBL/GenBank/DDBJ whole genome shotgun (WGS) entry which is preliminary data.</text>
</comment>
<feature type="transmembrane region" description="Helical" evidence="6">
    <location>
        <begin position="160"/>
        <end position="182"/>
    </location>
</feature>
<evidence type="ECO:0000256" key="2">
    <source>
        <dbReference type="ARBA" id="ARBA00022475"/>
    </source>
</evidence>
<organism evidence="8 9">
    <name type="scientific">Catellicoccus marimammalium M35/04/3</name>
    <dbReference type="NCBI Taxonomy" id="1234409"/>
    <lineage>
        <taxon>Bacteria</taxon>
        <taxon>Bacillati</taxon>
        <taxon>Bacillota</taxon>
        <taxon>Bacilli</taxon>
        <taxon>Lactobacillales</taxon>
        <taxon>Enterococcaceae</taxon>
        <taxon>Catellicoccus</taxon>
    </lineage>
</organism>
<reference evidence="8 9" key="1">
    <citation type="journal article" date="2013" name="Genome Announc.">
        <title>Draft Genome Sequence of Catellicoccus marimammalium, a Novel Species Commonly Found in Gull Feces.</title>
        <authorList>
            <person name="Weigand M.R."/>
            <person name="Ryu H."/>
            <person name="Bozcek L."/>
            <person name="Konstantinidis K.T."/>
            <person name="Santo Domingo J.W."/>
        </authorList>
    </citation>
    <scope>NUCLEOTIDE SEQUENCE [LARGE SCALE GENOMIC DNA]</scope>
    <source>
        <strain evidence="8 9">M35/04/3</strain>
    </source>
</reference>
<evidence type="ECO:0000256" key="4">
    <source>
        <dbReference type="ARBA" id="ARBA00022989"/>
    </source>
</evidence>
<dbReference type="EMBL" id="AMYT01000002">
    <property type="protein sequence ID" value="EKU27986.1"/>
    <property type="molecule type" value="Genomic_DNA"/>
</dbReference>
<feature type="transmembrane region" description="Helical" evidence="6">
    <location>
        <begin position="292"/>
        <end position="315"/>
    </location>
</feature>
<evidence type="ECO:0000256" key="5">
    <source>
        <dbReference type="ARBA" id="ARBA00023136"/>
    </source>
</evidence>
<keyword evidence="5 6" id="KW-0472">Membrane</keyword>
<dbReference type="InterPro" id="IPR052536">
    <property type="entry name" value="ABC-4_Integral_Memb_Prot"/>
</dbReference>
<sequence>MSFKLAWRNIRKNLRQYSIYFFTLIIGVVLIYSLNAIPYQELLKPYFIRDFTGVTSIQITMLFLSCILMGIFACLLIYANRYMIRQRAQEFSVYLTLGMGKRKIAKILFLENLLLTTFAFGLGILIGGVSSYLLLLFTNRLFENSAVPIHFHFIFSKNSAFLTGILLFFMIFLLYLANLYEIKKDSVIAWMKKDQKVKVKKRLSPWIYGSIGLLGIASFSFADYLACQLPGPIFSISKLTGSIVLGIIGIFLFFYGFSHLFSVIIKRLSRFYYRGLNPYFIEKLDQSFSETFISMSFTCILLFVSISMLIGGISLTKSFTEGTKLCSQYDITMVDYANNGTEKYVFSPKLKLDQYTSSYNYIRIYENEGPKFTNFIDENPSKKELLEKIYSFHGINSTYGLKKVSLIPLSSYHSYQKSRGEKETKLSSDEYLMVGMQEEIGKLMKKNAVITLDKKELHNKDLRYHCEPLYNCGRMSGGEVLYLVVPDQYLKNKKATISYFNFNFPTIEKQDAMISKVFDLIGNHYDPDDELFECISRQWVINETYTFGLTAAYIGIFIGLVLLICGLVILSIQQLMRNDQVKKDYQVLKQIGSSEKQRRHTLFVTIMIYFLVPAVLAVYQSLYVLPLLNFISILFGRGIGIYSYFFKILIVFLLLYGVYFFITYSTSKEKIEE</sequence>
<keyword evidence="3 6" id="KW-0812">Transmembrane</keyword>
<dbReference type="InterPro" id="IPR027022">
    <property type="entry name" value="ABC_permease_BceB-typ"/>
</dbReference>
<evidence type="ECO:0000256" key="3">
    <source>
        <dbReference type="ARBA" id="ARBA00022692"/>
    </source>
</evidence>
<dbReference type="GO" id="GO:0055085">
    <property type="term" value="P:transmembrane transport"/>
    <property type="evidence" value="ECO:0007669"/>
    <property type="project" value="UniProtKB-UniRule"/>
</dbReference>
<dbReference type="AlphaFoldDB" id="K8ZQZ0"/>
<dbReference type="GO" id="GO:0005886">
    <property type="term" value="C:plasma membrane"/>
    <property type="evidence" value="ECO:0007669"/>
    <property type="project" value="UniProtKB-SubCell"/>
</dbReference>
<dbReference type="PANTHER" id="PTHR46795:SF3">
    <property type="entry name" value="ABC TRANSPORTER PERMEASE"/>
    <property type="match status" value="1"/>
</dbReference>
<feature type="transmembrane region" description="Helical" evidence="6">
    <location>
        <begin position="203"/>
        <end position="222"/>
    </location>
</feature>
<dbReference type="Proteomes" id="UP000016057">
    <property type="component" value="Unassembled WGS sequence"/>
</dbReference>
<dbReference type="eggNOG" id="COG0577">
    <property type="taxonomic scope" value="Bacteria"/>
</dbReference>
<evidence type="ECO:0000256" key="1">
    <source>
        <dbReference type="ARBA" id="ARBA00004651"/>
    </source>
</evidence>
<protein>
    <recommendedName>
        <fullName evidence="7">ABC3 transporter permease C-terminal domain-containing protein</fullName>
    </recommendedName>
</protein>